<organism evidence="3 4">
    <name type="scientific">Marinobacterium maritimum</name>
    <dbReference type="NCBI Taxonomy" id="500162"/>
    <lineage>
        <taxon>Bacteria</taxon>
        <taxon>Pseudomonadati</taxon>
        <taxon>Pseudomonadota</taxon>
        <taxon>Gammaproteobacteria</taxon>
        <taxon>Oceanospirillales</taxon>
        <taxon>Oceanospirillaceae</taxon>
        <taxon>Marinobacterium</taxon>
    </lineage>
</organism>
<dbReference type="Proteomes" id="UP001499915">
    <property type="component" value="Unassembled WGS sequence"/>
</dbReference>
<evidence type="ECO:0000313" key="3">
    <source>
        <dbReference type="EMBL" id="GAA0682073.1"/>
    </source>
</evidence>
<comment type="caution">
    <text evidence="3">The sequence shown here is derived from an EMBL/GenBank/DDBJ whole genome shotgun (WGS) entry which is preliminary data.</text>
</comment>
<evidence type="ECO:0000256" key="1">
    <source>
        <dbReference type="SAM" id="SignalP"/>
    </source>
</evidence>
<feature type="chain" id="PRO_5046333997" evidence="1">
    <location>
        <begin position="17"/>
        <end position="170"/>
    </location>
</feature>
<dbReference type="EMBL" id="BAAAET010000001">
    <property type="protein sequence ID" value="GAA0682073.1"/>
    <property type="molecule type" value="Genomic_DNA"/>
</dbReference>
<keyword evidence="4" id="KW-1185">Reference proteome</keyword>
<evidence type="ECO:0000313" key="4">
    <source>
        <dbReference type="Proteomes" id="UP001499915"/>
    </source>
</evidence>
<protein>
    <submittedName>
        <fullName evidence="3">DUF3365 domain-containing protein</fullName>
    </submittedName>
</protein>
<sequence>MKRLAALLLLPMMATAGELEQGKAIAAEFKGELMQTLKSAIAEGGPVNGISVCNSAAGPLADTLAQRHGVKLGRIGTRTRSPANAPQPWQEQLLAAVEQEPQPQLLTIDGHQLYAEPLFIQKPCLACHGEPKAEVKAALDLHYPNDQATGYALGDLRGVLWVELGKQKAQ</sequence>
<dbReference type="Pfam" id="PF11845">
    <property type="entry name" value="Tll0287-like"/>
    <property type="match status" value="1"/>
</dbReference>
<proteinExistence type="predicted"/>
<keyword evidence="1" id="KW-0732">Signal</keyword>
<reference evidence="3 4" key="1">
    <citation type="journal article" date="2019" name="Int. J. Syst. Evol. Microbiol.">
        <title>The Global Catalogue of Microorganisms (GCM) 10K type strain sequencing project: providing services to taxonomists for standard genome sequencing and annotation.</title>
        <authorList>
            <consortium name="The Broad Institute Genomics Platform"/>
            <consortium name="The Broad Institute Genome Sequencing Center for Infectious Disease"/>
            <person name="Wu L."/>
            <person name="Ma J."/>
        </authorList>
    </citation>
    <scope>NUCLEOTIDE SEQUENCE [LARGE SCALE GENOMIC DNA]</scope>
    <source>
        <strain evidence="3 4">JCM 15134</strain>
    </source>
</reference>
<dbReference type="RefSeq" id="WP_343801368.1">
    <property type="nucleotide sequence ID" value="NZ_BAAAET010000001.1"/>
</dbReference>
<dbReference type="InterPro" id="IPR021796">
    <property type="entry name" value="Tll0287-like_dom"/>
</dbReference>
<name>A0ABN1I1Z4_9GAMM</name>
<gene>
    <name evidence="3" type="ORF">GCM10009104_03590</name>
</gene>
<feature type="domain" description="Tll0287-like" evidence="2">
    <location>
        <begin position="41"/>
        <end position="162"/>
    </location>
</feature>
<accession>A0ABN1I1Z4</accession>
<evidence type="ECO:0000259" key="2">
    <source>
        <dbReference type="Pfam" id="PF11845"/>
    </source>
</evidence>
<feature type="signal peptide" evidence="1">
    <location>
        <begin position="1"/>
        <end position="16"/>
    </location>
</feature>